<dbReference type="InterPro" id="IPR009075">
    <property type="entry name" value="AcylCo_DH/oxidase_C"/>
</dbReference>
<dbReference type="InterPro" id="IPR046373">
    <property type="entry name" value="Acyl-CoA_Oxase/DH_mid-dom_sf"/>
</dbReference>
<evidence type="ECO:0000256" key="4">
    <source>
        <dbReference type="ARBA" id="ARBA00022827"/>
    </source>
</evidence>
<feature type="domain" description="Acyl-CoA dehydrogenase/oxidase C-terminal" evidence="7">
    <location>
        <begin position="231"/>
        <end position="359"/>
    </location>
</feature>
<evidence type="ECO:0000256" key="3">
    <source>
        <dbReference type="ARBA" id="ARBA00022630"/>
    </source>
</evidence>
<dbReference type="Proteomes" id="UP000653674">
    <property type="component" value="Unassembled WGS sequence"/>
</dbReference>
<evidence type="ECO:0000259" key="8">
    <source>
        <dbReference type="Pfam" id="PF02770"/>
    </source>
</evidence>
<dbReference type="InterPro" id="IPR006091">
    <property type="entry name" value="Acyl-CoA_Oxase/DH_mid-dom"/>
</dbReference>
<keyword evidence="3 6" id="KW-0285">Flavoprotein</keyword>
<dbReference type="GO" id="GO:0005737">
    <property type="term" value="C:cytoplasm"/>
    <property type="evidence" value="ECO:0007669"/>
    <property type="project" value="TreeGrafter"/>
</dbReference>
<dbReference type="InterPro" id="IPR036250">
    <property type="entry name" value="AcylCo_DH-like_C"/>
</dbReference>
<evidence type="ECO:0000256" key="5">
    <source>
        <dbReference type="ARBA" id="ARBA00023002"/>
    </source>
</evidence>
<reference evidence="9" key="1">
    <citation type="submission" date="2021-01" db="EMBL/GenBank/DDBJ databases">
        <title>Whole genome shotgun sequence of Planosporangium flavigriseum NBRC 105377.</title>
        <authorList>
            <person name="Komaki H."/>
            <person name="Tamura T."/>
        </authorList>
    </citation>
    <scope>NUCLEOTIDE SEQUENCE</scope>
    <source>
        <strain evidence="9">NBRC 105377</strain>
    </source>
</reference>
<evidence type="ECO:0000313" key="10">
    <source>
        <dbReference type="Proteomes" id="UP000653674"/>
    </source>
</evidence>
<dbReference type="Pfam" id="PF00441">
    <property type="entry name" value="Acyl-CoA_dh_1"/>
    <property type="match status" value="1"/>
</dbReference>
<dbReference type="PANTHER" id="PTHR48083">
    <property type="entry name" value="MEDIUM-CHAIN SPECIFIC ACYL-COA DEHYDROGENASE, MITOCHONDRIAL-RELATED"/>
    <property type="match status" value="1"/>
</dbReference>
<dbReference type="AlphaFoldDB" id="A0A8J3LMQ3"/>
<dbReference type="GO" id="GO:0070991">
    <property type="term" value="F:medium-chain fatty acyl-CoA dehydrogenase activity"/>
    <property type="evidence" value="ECO:0007669"/>
    <property type="project" value="TreeGrafter"/>
</dbReference>
<dbReference type="Gene3D" id="2.40.110.10">
    <property type="entry name" value="Butyryl-CoA Dehydrogenase, subunit A, domain 2"/>
    <property type="match status" value="1"/>
</dbReference>
<comment type="cofactor">
    <cofactor evidence="1 6">
        <name>FAD</name>
        <dbReference type="ChEBI" id="CHEBI:57692"/>
    </cofactor>
</comment>
<dbReference type="SUPFAM" id="SSF56645">
    <property type="entry name" value="Acyl-CoA dehydrogenase NM domain-like"/>
    <property type="match status" value="1"/>
</dbReference>
<evidence type="ECO:0000256" key="2">
    <source>
        <dbReference type="ARBA" id="ARBA00009347"/>
    </source>
</evidence>
<dbReference type="Pfam" id="PF02770">
    <property type="entry name" value="Acyl-CoA_dh_M"/>
    <property type="match status" value="1"/>
</dbReference>
<dbReference type="EMBL" id="BONU01000015">
    <property type="protein sequence ID" value="GIG74144.1"/>
    <property type="molecule type" value="Genomic_DNA"/>
</dbReference>
<evidence type="ECO:0000256" key="1">
    <source>
        <dbReference type="ARBA" id="ARBA00001974"/>
    </source>
</evidence>
<dbReference type="PANTHER" id="PTHR48083:SF2">
    <property type="entry name" value="MEDIUM-CHAIN SPECIFIC ACYL-COA DEHYDROGENASE, MITOCHONDRIAL"/>
    <property type="match status" value="1"/>
</dbReference>
<dbReference type="GO" id="GO:0051793">
    <property type="term" value="P:medium-chain fatty acid catabolic process"/>
    <property type="evidence" value="ECO:0007669"/>
    <property type="project" value="TreeGrafter"/>
</dbReference>
<comment type="similarity">
    <text evidence="2 6">Belongs to the acyl-CoA dehydrogenase family.</text>
</comment>
<evidence type="ECO:0000259" key="7">
    <source>
        <dbReference type="Pfam" id="PF00441"/>
    </source>
</evidence>
<evidence type="ECO:0000313" key="9">
    <source>
        <dbReference type="EMBL" id="GIG74144.1"/>
    </source>
</evidence>
<dbReference type="InterPro" id="IPR009100">
    <property type="entry name" value="AcylCoA_DH/oxidase_NM_dom_sf"/>
</dbReference>
<dbReference type="Gene3D" id="1.20.140.10">
    <property type="entry name" value="Butyryl-CoA Dehydrogenase, subunit A, domain 3"/>
    <property type="match status" value="1"/>
</dbReference>
<comment type="caution">
    <text evidence="9">The sequence shown here is derived from an EMBL/GenBank/DDBJ whole genome shotgun (WGS) entry which is preliminary data.</text>
</comment>
<name>A0A8J3LMQ3_9ACTN</name>
<dbReference type="InterPro" id="IPR037069">
    <property type="entry name" value="AcylCoA_DH/ox_N_sf"/>
</dbReference>
<feature type="domain" description="Acyl-CoA oxidase/dehydrogenase middle" evidence="8">
    <location>
        <begin position="128"/>
        <end position="218"/>
    </location>
</feature>
<dbReference type="GO" id="GO:0050660">
    <property type="term" value="F:flavin adenine dinucleotide binding"/>
    <property type="evidence" value="ECO:0007669"/>
    <property type="project" value="InterPro"/>
</dbReference>
<dbReference type="RefSeq" id="WP_239075485.1">
    <property type="nucleotide sequence ID" value="NZ_BAAAQJ010000004.1"/>
</dbReference>
<accession>A0A8J3LMQ3</accession>
<evidence type="ECO:0008006" key="11">
    <source>
        <dbReference type="Google" id="ProtNLM"/>
    </source>
</evidence>
<dbReference type="SUPFAM" id="SSF47203">
    <property type="entry name" value="Acyl-CoA dehydrogenase C-terminal domain-like"/>
    <property type="match status" value="1"/>
</dbReference>
<proteinExistence type="inferred from homology"/>
<gene>
    <name evidence="9" type="ORF">Pfl04_25480</name>
</gene>
<keyword evidence="4 6" id="KW-0274">FAD</keyword>
<organism evidence="9 10">
    <name type="scientific">Planosporangium flavigriseum</name>
    <dbReference type="NCBI Taxonomy" id="373681"/>
    <lineage>
        <taxon>Bacteria</taxon>
        <taxon>Bacillati</taxon>
        <taxon>Actinomycetota</taxon>
        <taxon>Actinomycetes</taxon>
        <taxon>Micromonosporales</taxon>
        <taxon>Micromonosporaceae</taxon>
        <taxon>Planosporangium</taxon>
    </lineage>
</organism>
<dbReference type="Gene3D" id="1.10.540.10">
    <property type="entry name" value="Acyl-CoA dehydrogenase/oxidase, N-terminal domain"/>
    <property type="match status" value="1"/>
</dbReference>
<evidence type="ECO:0000256" key="6">
    <source>
        <dbReference type="RuleBase" id="RU362125"/>
    </source>
</evidence>
<protein>
    <recommendedName>
        <fullName evidence="11">Acyl-CoA dehydrogenase</fullName>
    </recommendedName>
</protein>
<sequence length="404" mass="42655">MTAALTWLEPLRSSLPELDLPAWNGLRDLSTALAELVGAAPSVSDRAARTRWLLQLRRHLAEHDHHTPADPVTAAMWQTLAQFCAGTHDLDLRDVTGPGHGAMILTDAAPAAAETWRARLARGDLVGIAATERHGGSRIQEITTRARLHRDGRWRLCGEKCWVSRLVEAAGFVVFFRDPDGRIAAAVVDAADRGLDREVIEPSGLDGWSWGVLRLRDVAVDPASDLVGPDGGGLAVFRQHFTRFRPLVTATALGAAAGVHALVADALAARHKAGVLPRIRDNALITLGRTHAEITAALLAAITASRLAATGHPYADLAARIGKAAGVDTAARAVTDLAPLLGASGFRQASPVAKARADLTGLLYADGIHDSLYRSGGISLLRRSAAGSAQPVTGHRRVAPAITS</sequence>
<keyword evidence="10" id="KW-1185">Reference proteome</keyword>
<dbReference type="InterPro" id="IPR050741">
    <property type="entry name" value="Acyl-CoA_dehydrogenase"/>
</dbReference>
<keyword evidence="5 6" id="KW-0560">Oxidoreductase</keyword>